<evidence type="ECO:0000256" key="9">
    <source>
        <dbReference type="SAM" id="Coils"/>
    </source>
</evidence>
<keyword evidence="6" id="KW-0902">Two-component regulatory system</keyword>
<dbReference type="SUPFAM" id="SSF55874">
    <property type="entry name" value="ATPase domain of HSP90 chaperone/DNA topoisomerase II/histidine kinase"/>
    <property type="match status" value="1"/>
</dbReference>
<dbReference type="EMBL" id="JAKLTN010000001">
    <property type="protein sequence ID" value="MCG2575505.1"/>
    <property type="molecule type" value="Genomic_DNA"/>
</dbReference>
<keyword evidence="4" id="KW-0808">Transferase</keyword>
<evidence type="ECO:0000256" key="6">
    <source>
        <dbReference type="ARBA" id="ARBA00023012"/>
    </source>
</evidence>
<dbReference type="PROSITE" id="PS50894">
    <property type="entry name" value="HPT"/>
    <property type="match status" value="4"/>
</dbReference>
<evidence type="ECO:0000259" key="12">
    <source>
        <dbReference type="PROSITE" id="PS50851"/>
    </source>
</evidence>
<evidence type="ECO:0000256" key="2">
    <source>
        <dbReference type="ARBA" id="ARBA00012438"/>
    </source>
</evidence>
<name>A0ABS9JX64_9RHOO</name>
<feature type="domain" description="HPt" evidence="13">
    <location>
        <begin position="981"/>
        <end position="1084"/>
    </location>
</feature>
<dbReference type="SUPFAM" id="SSF50341">
    <property type="entry name" value="CheW-like"/>
    <property type="match status" value="1"/>
</dbReference>
<evidence type="ECO:0000256" key="1">
    <source>
        <dbReference type="ARBA" id="ARBA00000085"/>
    </source>
</evidence>
<dbReference type="Proteomes" id="UP001165384">
    <property type="component" value="Unassembled WGS sequence"/>
</dbReference>
<dbReference type="InterPro" id="IPR003594">
    <property type="entry name" value="HATPase_dom"/>
</dbReference>
<dbReference type="SUPFAM" id="SSF47226">
    <property type="entry name" value="Histidine-containing phosphotransfer domain, HPT domain"/>
    <property type="match status" value="5"/>
</dbReference>
<feature type="domain" description="Histidine kinase" evidence="10">
    <location>
        <begin position="1491"/>
        <end position="1627"/>
    </location>
</feature>
<feature type="domain" description="HPt" evidence="13">
    <location>
        <begin position="1154"/>
        <end position="1257"/>
    </location>
</feature>
<feature type="domain" description="Response regulatory" evidence="11">
    <location>
        <begin position="1787"/>
        <end position="1903"/>
    </location>
</feature>
<feature type="domain" description="HPt" evidence="13">
    <location>
        <begin position="681"/>
        <end position="781"/>
    </location>
</feature>
<dbReference type="SMART" id="SM00260">
    <property type="entry name" value="CheW"/>
    <property type="match status" value="1"/>
</dbReference>
<dbReference type="Gene3D" id="2.30.30.40">
    <property type="entry name" value="SH3 Domains"/>
    <property type="match status" value="1"/>
</dbReference>
<evidence type="ECO:0000259" key="10">
    <source>
        <dbReference type="PROSITE" id="PS50109"/>
    </source>
</evidence>
<keyword evidence="15" id="KW-1185">Reference proteome</keyword>
<dbReference type="InterPro" id="IPR005467">
    <property type="entry name" value="His_kinase_dom"/>
</dbReference>
<evidence type="ECO:0000259" key="11">
    <source>
        <dbReference type="PROSITE" id="PS50110"/>
    </source>
</evidence>
<dbReference type="InterPro" id="IPR058661">
    <property type="entry name" value="FimL_2nd"/>
</dbReference>
<evidence type="ECO:0000256" key="4">
    <source>
        <dbReference type="ARBA" id="ARBA00022679"/>
    </source>
</evidence>
<evidence type="ECO:0000256" key="3">
    <source>
        <dbReference type="ARBA" id="ARBA00022553"/>
    </source>
</evidence>
<dbReference type="SMART" id="SM00448">
    <property type="entry name" value="REC"/>
    <property type="match status" value="1"/>
</dbReference>
<dbReference type="InterPro" id="IPR008207">
    <property type="entry name" value="Sig_transdc_His_kin_Hpt_dom"/>
</dbReference>
<feature type="modified residue" description="Phosphohistidine" evidence="7">
    <location>
        <position position="50"/>
    </location>
</feature>
<evidence type="ECO:0000259" key="13">
    <source>
        <dbReference type="PROSITE" id="PS50894"/>
    </source>
</evidence>
<dbReference type="PROSITE" id="PS50851">
    <property type="entry name" value="CHEW"/>
    <property type="match status" value="1"/>
</dbReference>
<comment type="catalytic activity">
    <reaction evidence="1">
        <text>ATP + protein L-histidine = ADP + protein N-phospho-L-histidine.</text>
        <dbReference type="EC" id="2.7.13.3"/>
    </reaction>
</comment>
<dbReference type="PRINTS" id="PR00344">
    <property type="entry name" value="BCTRLSENSOR"/>
</dbReference>
<dbReference type="CDD" id="cd00088">
    <property type="entry name" value="HPT"/>
    <property type="match status" value="2"/>
</dbReference>
<dbReference type="PROSITE" id="PS50110">
    <property type="entry name" value="RESPONSE_REGULATORY"/>
    <property type="match status" value="1"/>
</dbReference>
<dbReference type="RefSeq" id="WP_275706503.1">
    <property type="nucleotide sequence ID" value="NZ_JAKLTN010000001.1"/>
</dbReference>
<feature type="modified residue" description="4-aspartylphosphate" evidence="8">
    <location>
        <position position="1836"/>
    </location>
</feature>
<evidence type="ECO:0000313" key="14">
    <source>
        <dbReference type="EMBL" id="MCG2575505.1"/>
    </source>
</evidence>
<dbReference type="InterPro" id="IPR036890">
    <property type="entry name" value="HATPase_C_sf"/>
</dbReference>
<comment type="caution">
    <text evidence="14">The sequence shown here is derived from an EMBL/GenBank/DDBJ whole genome shotgun (WGS) entry which is preliminary data.</text>
</comment>
<keyword evidence="9" id="KW-0175">Coiled coil</keyword>
<evidence type="ECO:0000313" key="15">
    <source>
        <dbReference type="Proteomes" id="UP001165384"/>
    </source>
</evidence>
<feature type="coiled-coil region" evidence="9">
    <location>
        <begin position="1335"/>
        <end position="1369"/>
    </location>
</feature>
<dbReference type="SUPFAM" id="SSF52172">
    <property type="entry name" value="CheY-like"/>
    <property type="match status" value="1"/>
</dbReference>
<keyword evidence="5" id="KW-0418">Kinase</keyword>
<dbReference type="InterPro" id="IPR002545">
    <property type="entry name" value="CheW-lke_dom"/>
</dbReference>
<evidence type="ECO:0000256" key="7">
    <source>
        <dbReference type="PROSITE-ProRule" id="PRU00110"/>
    </source>
</evidence>
<dbReference type="InterPro" id="IPR036061">
    <property type="entry name" value="CheW-like_dom_sf"/>
</dbReference>
<feature type="modified residue" description="Phosphohistidine" evidence="7">
    <location>
        <position position="1027"/>
    </location>
</feature>
<dbReference type="PROSITE" id="PS50109">
    <property type="entry name" value="HIS_KIN"/>
    <property type="match status" value="1"/>
</dbReference>
<keyword evidence="3 8" id="KW-0597">Phosphoprotein</keyword>
<dbReference type="Pfam" id="PF01584">
    <property type="entry name" value="CheW"/>
    <property type="match status" value="1"/>
</dbReference>
<dbReference type="SMART" id="SM00387">
    <property type="entry name" value="HATPase_c"/>
    <property type="match status" value="1"/>
</dbReference>
<dbReference type="InterPro" id="IPR051315">
    <property type="entry name" value="Bact_Chemotaxis_CheA"/>
</dbReference>
<dbReference type="Pfam" id="PF02518">
    <property type="entry name" value="HATPase_c"/>
    <property type="match status" value="1"/>
</dbReference>
<dbReference type="Gene3D" id="1.20.120.160">
    <property type="entry name" value="HPT domain"/>
    <property type="match status" value="4"/>
</dbReference>
<reference evidence="14" key="1">
    <citation type="submission" date="2022-01" db="EMBL/GenBank/DDBJ databases">
        <authorList>
            <person name="Jo J.-H."/>
            <person name="Im W.-T."/>
        </authorList>
    </citation>
    <scope>NUCLEOTIDE SEQUENCE</scope>
    <source>
        <strain evidence="14">XY25</strain>
    </source>
</reference>
<dbReference type="PANTHER" id="PTHR43395">
    <property type="entry name" value="SENSOR HISTIDINE KINASE CHEA"/>
    <property type="match status" value="1"/>
</dbReference>
<feature type="modified residue" description="Phosphohistidine" evidence="7">
    <location>
        <position position="728"/>
    </location>
</feature>
<evidence type="ECO:0000256" key="5">
    <source>
        <dbReference type="ARBA" id="ARBA00022777"/>
    </source>
</evidence>
<gene>
    <name evidence="14" type="ORF">LZ012_00690</name>
</gene>
<dbReference type="InterPro" id="IPR004358">
    <property type="entry name" value="Sig_transdc_His_kin-like_C"/>
</dbReference>
<dbReference type="InterPro" id="IPR011006">
    <property type="entry name" value="CheY-like_superfamily"/>
</dbReference>
<dbReference type="Pfam" id="PF00072">
    <property type="entry name" value="Response_reg"/>
    <property type="match status" value="1"/>
</dbReference>
<dbReference type="Pfam" id="PF01627">
    <property type="entry name" value="Hpt"/>
    <property type="match status" value="4"/>
</dbReference>
<feature type="modified residue" description="Phosphohistidine" evidence="7">
    <location>
        <position position="1201"/>
    </location>
</feature>
<protein>
    <recommendedName>
        <fullName evidence="2">histidine kinase</fullName>
        <ecNumber evidence="2">2.7.13.3</ecNumber>
    </recommendedName>
</protein>
<dbReference type="EC" id="2.7.13.3" evidence="2"/>
<dbReference type="PANTHER" id="PTHR43395:SF8">
    <property type="entry name" value="HISTIDINE KINASE"/>
    <property type="match status" value="1"/>
</dbReference>
<proteinExistence type="predicted"/>
<accession>A0ABS9JX64</accession>
<dbReference type="SMART" id="SM01231">
    <property type="entry name" value="H-kinase_dim"/>
    <property type="match status" value="1"/>
</dbReference>
<dbReference type="InterPro" id="IPR004105">
    <property type="entry name" value="CheA-like_dim"/>
</dbReference>
<feature type="domain" description="CheW-like" evidence="12">
    <location>
        <begin position="1629"/>
        <end position="1764"/>
    </location>
</feature>
<dbReference type="InterPro" id="IPR001789">
    <property type="entry name" value="Sig_transdc_resp-reg_receiver"/>
</dbReference>
<feature type="domain" description="HPt" evidence="13">
    <location>
        <begin position="11"/>
        <end position="107"/>
    </location>
</feature>
<dbReference type="Gene3D" id="3.40.50.2300">
    <property type="match status" value="1"/>
</dbReference>
<dbReference type="Gene3D" id="3.30.565.10">
    <property type="entry name" value="Histidine kinase-like ATPase, C-terminal domain"/>
    <property type="match status" value="1"/>
</dbReference>
<dbReference type="SMART" id="SM00073">
    <property type="entry name" value="HPT"/>
    <property type="match status" value="4"/>
</dbReference>
<sequence>MNAATEFDLGPLTWVKGEIDLALERAEEAFGQYVAETDVTRLKFCRTHVHQVHGALSIIGLDGLTQVTESLESLLDALENGSRTVDEPVVAAVRQAMAGIRTYLDELMAGEPNQPLRLLPVYLGLAQARGIPTARASDLFFPDLSLRPPKRLAATPKLTPDDLRQVLKTERSRYQKGLLSWLTKPDQAEAGRQLMMDALTNIEATQETQAARSFWWTALAFIEALKDPAVNTDGSVRQVSARIDQQIRRLLEGSNSLAERLMREALYHVAQATGDAGGVVSAVQSTFGLPSQLPAPDAAAGLQPQDAVLRRLREILTAVEEQWNRVCSSGSTAGLPAFGEQARAVAALTEEIGQTDLKRLGQGLGAVANWLTEDVSRFGDTVAMEVATAILLLQNAQESFKRLGTDFAQQVDLMVARLYACIAGKPAADAAMPVLDEMTRRAQEKLLISQVAREIQNNLAQVEQALDAFFRDPSGEHDLALLDGPLKQTAGALAMLGHLSAAASVTACVAQIHALAAPGSAHAAEDFENVAGQLSTLGFFVDALPSGETDFDAFVARLQGETAAPEEDDEELAAPEPTVSVESELARQARDTQALVEALKEAPQDERLQEELKQNLKAIQQDADLVANHELGESAKAALEALKTGDLGSGQVDAALAALKPQEPELLQPSAETQQLAESSHEEIDAELLSIFLEEAEEVLATMGEQKAALVADPHNVEALTTIRRNTHTLKGSGRMVGLNDLGEAAWELEQTLNLWLRQDQWATPDLMQMIEEEHALFSAWVLHLASGQGRAPDASAVVALAGRLRGAEPLAAPAAVAAEPALAVAAIAESAIEPVVEAFEAVEPATEKAISVAEPLFDLSDLSIEAPAVAEVAGDDLLLEPALPDEPAATPSPIDGFEISFPDFAPAQDEAVVGEAVPEASTEQAPVCEELELTELPGLAEEPRQEVVEEAVVEEVPAEVLAEPATEVAEEVVAADLPPTVTASPTLYDIFREEARGHLQTLVDSYGLLEVDPAGPTTFDMTRAAHTLGGIAATVGLMPIHHLAIALEHALLRRDGSAHPASIEGLETVRQTIITLEDMFDGLARQEEPGEQAQLIDALGDVFHPAPVLEEIAEPASAEIIQLPGTVSAVAETEATPEPAAQPTPAPALPHLTDELDEQLLPIFLEEAVDLTRDLTTQLRAWRADPASQAAAHGIARLLHTFKGSARMAGAMNLGEATHMLEARVEEAIRAGSASPAFIEEIESGCDMLAQAVERLREGPHEAVPVGTPVPAEAGEVPVAAAVAVQPTAVAEGEAESDAAGQRATLRVRADLVDRLVNEAGELSIARTRIEGEMRSLKGSLLELTENVIRLRRQLREIEIQAETQIQARVAHTPDGEVDFDPLELDRFTRFQELTRFMAESVNDVATVQQNLLKNLDDANAAILAQSRLNRSLQQELMGVRMLPFASQTERLYRIVRQTAKELGKRANLDIVGGQVDIDRSVLDKMLAPLEHMLRNAVAHGIETREQRQAAGKPEVGEITIKLAQEGNEIILAMSDDGKGLDSARIRARAEAMGLLQPGQPIDEAGLYDFIFQPGFSTAAELTQLAGRGVGMDVVKTEVSELGGRIEILSEAGKGTTFRLYLPLTLAVTQTLLVRAGSHLYAVPSTMIEQVMEMKEKGLTAIREQSEVNWQGNRYPFHFLPHLLGDAEAVPEAHRQYWVLLLRSGSQRVAVLVDELKGNQEVVVKNIGAQLARVVGIAGATVLGDGRVVLILNPVALASRSPVVSVQSTVPVAVEPAVSETESLPTVMVVDDSLTVRKITSRLLMREGYQVILAKDGVDALEQLIDVMPDVVLSDIEMPRMDGFDLVRNIRADERLRGLPMIMITSRTADKHRNYALEIGANHYLGKPYDEAELLDLVAGYTQSHRTH</sequence>
<dbReference type="Pfam" id="PF26379">
    <property type="entry name" value="FimL_2nd"/>
    <property type="match status" value="1"/>
</dbReference>
<evidence type="ECO:0000256" key="8">
    <source>
        <dbReference type="PROSITE-ProRule" id="PRU00169"/>
    </source>
</evidence>
<organism evidence="14 15">
    <name type="scientific">Dechloromonas hankyongensis</name>
    <dbReference type="NCBI Taxonomy" id="2908002"/>
    <lineage>
        <taxon>Bacteria</taxon>
        <taxon>Pseudomonadati</taxon>
        <taxon>Pseudomonadota</taxon>
        <taxon>Betaproteobacteria</taxon>
        <taxon>Rhodocyclales</taxon>
        <taxon>Azonexaceae</taxon>
        <taxon>Dechloromonas</taxon>
    </lineage>
</organism>
<dbReference type="InterPro" id="IPR036641">
    <property type="entry name" value="HPT_dom_sf"/>
</dbReference>